<keyword evidence="5" id="KW-1133">Transmembrane helix</keyword>
<organism evidence="7 8">
    <name type="scientific">Candidatus Abawacabacteria bacterium RIFCSPHIGHO2_01_FULL_46_8</name>
    <dbReference type="NCBI Taxonomy" id="1817815"/>
    <lineage>
        <taxon>Bacteria</taxon>
        <taxon>Candidatus Abawacaibacteriota</taxon>
    </lineage>
</organism>
<dbReference type="PANTHER" id="PTHR30290">
    <property type="entry name" value="PERIPLASMIC BINDING COMPONENT OF ABC TRANSPORTER"/>
    <property type="match status" value="1"/>
</dbReference>
<protein>
    <recommendedName>
        <fullName evidence="6">Solute-binding protein family 5 domain-containing protein</fullName>
    </recommendedName>
</protein>
<feature type="compositionally biased region" description="Basic and acidic residues" evidence="4">
    <location>
        <begin position="19"/>
        <end position="30"/>
    </location>
</feature>
<dbReference type="Gene3D" id="3.10.105.10">
    <property type="entry name" value="Dipeptide-binding Protein, Domain 3"/>
    <property type="match status" value="1"/>
</dbReference>
<dbReference type="AlphaFoldDB" id="A0A1F4XHX9"/>
<evidence type="ECO:0000256" key="3">
    <source>
        <dbReference type="ARBA" id="ARBA00022729"/>
    </source>
</evidence>
<keyword evidence="3" id="KW-0732">Signal</keyword>
<dbReference type="Pfam" id="PF00496">
    <property type="entry name" value="SBP_bac_5"/>
    <property type="match status" value="1"/>
</dbReference>
<keyword evidence="5" id="KW-0472">Membrane</keyword>
<dbReference type="GO" id="GO:0015833">
    <property type="term" value="P:peptide transport"/>
    <property type="evidence" value="ECO:0007669"/>
    <property type="project" value="TreeGrafter"/>
</dbReference>
<dbReference type="Gene3D" id="3.90.76.10">
    <property type="entry name" value="Dipeptide-binding Protein, Domain 1"/>
    <property type="match status" value="1"/>
</dbReference>
<evidence type="ECO:0000259" key="6">
    <source>
        <dbReference type="Pfam" id="PF00496"/>
    </source>
</evidence>
<keyword evidence="2" id="KW-0813">Transport</keyword>
<dbReference type="InterPro" id="IPR039424">
    <property type="entry name" value="SBP_5"/>
</dbReference>
<dbReference type="SUPFAM" id="SSF53850">
    <property type="entry name" value="Periplasmic binding protein-like II"/>
    <property type="match status" value="1"/>
</dbReference>
<dbReference type="InterPro" id="IPR000914">
    <property type="entry name" value="SBP_5_dom"/>
</dbReference>
<dbReference type="GO" id="GO:1904680">
    <property type="term" value="F:peptide transmembrane transporter activity"/>
    <property type="evidence" value="ECO:0007669"/>
    <property type="project" value="TreeGrafter"/>
</dbReference>
<accession>A0A1F4XHX9</accession>
<sequence length="556" mass="61546">MTPEQQNQPVESAGSPLEEAIKRQIKEGPKQQEAISLSQEAQASGQHSRRKKVLLGLCGLVFIVGIGLLFYEDISKLTQPQPLRPVSHRPLIAVTAIPVMSLDPTNHTAATKNGLINIFEGLIGLDENLKIIPQLATSWGNITPLIWEFKLRPNVSFHNGQPLTPQDIVFSFERAQRYQDSRLKSLLANIESVTAINTKLVQIKTKAADPVLINKILNVFIVPADSVANIETDPLTAKLVGTGPYEFVAWEPSKELRLKANANYWGEVPFLQEIVLISVPNEGDRNQLLSDGAIDLASDISAATFSTWPFPDYKLLTKPSSNLFFLMFNQEKIVDAQLRQAIMQALDKEQLVALAGELAHSANSFLTPYIFGFKPDIAPIEYNHEAAKRLIREIEAGGKEIPIDLELSGPNRILGQAVEKDLAAVGLKPKLNYLPANELVQKIQIGQTALYFLGWQFDSIDGADFLSDFFHSKAGGLGQYANYQNKEVDAALQKARTSFQEKERQQSLQTVLSIIRADLIGLPLFNTSSVYAIRPDLTWSPRIDGLLYFATLKPAS</sequence>
<feature type="domain" description="Solute-binding protein family 5" evidence="6">
    <location>
        <begin position="130"/>
        <end position="474"/>
    </location>
</feature>
<feature type="compositionally biased region" description="Polar residues" evidence="4">
    <location>
        <begin position="33"/>
        <end position="42"/>
    </location>
</feature>
<keyword evidence="5" id="KW-0812">Transmembrane</keyword>
<dbReference type="Proteomes" id="UP000177521">
    <property type="component" value="Unassembled WGS sequence"/>
</dbReference>
<evidence type="ECO:0000313" key="7">
    <source>
        <dbReference type="EMBL" id="OGC81282.1"/>
    </source>
</evidence>
<evidence type="ECO:0000256" key="1">
    <source>
        <dbReference type="ARBA" id="ARBA00005695"/>
    </source>
</evidence>
<dbReference type="Gene3D" id="3.40.190.10">
    <property type="entry name" value="Periplasmic binding protein-like II"/>
    <property type="match status" value="1"/>
</dbReference>
<feature type="compositionally biased region" description="Polar residues" evidence="4">
    <location>
        <begin position="1"/>
        <end position="10"/>
    </location>
</feature>
<feature type="transmembrane region" description="Helical" evidence="5">
    <location>
        <begin position="53"/>
        <end position="71"/>
    </location>
</feature>
<evidence type="ECO:0000256" key="4">
    <source>
        <dbReference type="SAM" id="MobiDB-lite"/>
    </source>
</evidence>
<evidence type="ECO:0000313" key="8">
    <source>
        <dbReference type="Proteomes" id="UP000177521"/>
    </source>
</evidence>
<dbReference type="PANTHER" id="PTHR30290:SF9">
    <property type="entry name" value="OLIGOPEPTIDE-BINDING PROTEIN APPA"/>
    <property type="match status" value="1"/>
</dbReference>
<feature type="region of interest" description="Disordered" evidence="4">
    <location>
        <begin position="1"/>
        <end position="42"/>
    </location>
</feature>
<proteinExistence type="inferred from homology"/>
<gene>
    <name evidence="7" type="ORF">A2788_02400</name>
</gene>
<dbReference type="EMBL" id="MEWS01000044">
    <property type="protein sequence ID" value="OGC81282.1"/>
    <property type="molecule type" value="Genomic_DNA"/>
</dbReference>
<evidence type="ECO:0000256" key="2">
    <source>
        <dbReference type="ARBA" id="ARBA00022448"/>
    </source>
</evidence>
<comment type="caution">
    <text evidence="7">The sequence shown here is derived from an EMBL/GenBank/DDBJ whole genome shotgun (WGS) entry which is preliminary data.</text>
</comment>
<evidence type="ECO:0000256" key="5">
    <source>
        <dbReference type="SAM" id="Phobius"/>
    </source>
</evidence>
<comment type="similarity">
    <text evidence="1">Belongs to the bacterial solute-binding protein 5 family.</text>
</comment>
<name>A0A1F4XHX9_9BACT</name>
<reference evidence="7 8" key="1">
    <citation type="journal article" date="2016" name="Nat. Commun.">
        <title>Thousands of microbial genomes shed light on interconnected biogeochemical processes in an aquifer system.</title>
        <authorList>
            <person name="Anantharaman K."/>
            <person name="Brown C.T."/>
            <person name="Hug L.A."/>
            <person name="Sharon I."/>
            <person name="Castelle C.J."/>
            <person name="Probst A.J."/>
            <person name="Thomas B.C."/>
            <person name="Singh A."/>
            <person name="Wilkins M.J."/>
            <person name="Karaoz U."/>
            <person name="Brodie E.L."/>
            <person name="Williams K.H."/>
            <person name="Hubbard S.S."/>
            <person name="Banfield J.F."/>
        </authorList>
    </citation>
    <scope>NUCLEOTIDE SEQUENCE [LARGE SCALE GENOMIC DNA]</scope>
</reference>